<accession>A0A382TYD7</accession>
<reference evidence="2" key="1">
    <citation type="submission" date="2018-05" db="EMBL/GenBank/DDBJ databases">
        <authorList>
            <person name="Lanie J.A."/>
            <person name="Ng W.-L."/>
            <person name="Kazmierczak K.M."/>
            <person name="Andrzejewski T.M."/>
            <person name="Davidsen T.M."/>
            <person name="Wayne K.J."/>
            <person name="Tettelin H."/>
            <person name="Glass J.I."/>
            <person name="Rusch D."/>
            <person name="Podicherti R."/>
            <person name="Tsui H.-C.T."/>
            <person name="Winkler M.E."/>
        </authorList>
    </citation>
    <scope>NUCLEOTIDE SEQUENCE</scope>
</reference>
<dbReference type="EMBL" id="UINC01139895">
    <property type="protein sequence ID" value="SVD26722.1"/>
    <property type="molecule type" value="Genomic_DNA"/>
</dbReference>
<name>A0A382TYD7_9ZZZZ</name>
<evidence type="ECO:0000256" key="1">
    <source>
        <dbReference type="SAM" id="MobiDB-lite"/>
    </source>
</evidence>
<proteinExistence type="predicted"/>
<feature type="region of interest" description="Disordered" evidence="1">
    <location>
        <begin position="1"/>
        <end position="28"/>
    </location>
</feature>
<sequence length="28" mass="3196">MGTDHNHQSGGQSNYEGRPNRVPDRERT</sequence>
<dbReference type="AlphaFoldDB" id="A0A382TYD7"/>
<organism evidence="2">
    <name type="scientific">marine metagenome</name>
    <dbReference type="NCBI Taxonomy" id="408172"/>
    <lineage>
        <taxon>unclassified sequences</taxon>
        <taxon>metagenomes</taxon>
        <taxon>ecological metagenomes</taxon>
    </lineage>
</organism>
<gene>
    <name evidence="2" type="ORF">METZ01_LOCUS379576</name>
</gene>
<evidence type="ECO:0000313" key="2">
    <source>
        <dbReference type="EMBL" id="SVD26722.1"/>
    </source>
</evidence>
<feature type="compositionally biased region" description="Basic and acidic residues" evidence="1">
    <location>
        <begin position="18"/>
        <end position="28"/>
    </location>
</feature>
<protein>
    <submittedName>
        <fullName evidence="2">Uncharacterized protein</fullName>
    </submittedName>
</protein>